<dbReference type="Proteomes" id="UP000304951">
    <property type="component" value="Unassembled WGS sequence"/>
</dbReference>
<comment type="caution">
    <text evidence="2">The sequence shown here is derived from an EMBL/GenBank/DDBJ whole genome shotgun (WGS) entry which is preliminary data.</text>
</comment>
<accession>A0A4S8S412</accession>
<evidence type="ECO:0000313" key="2">
    <source>
        <dbReference type="EMBL" id="THV64809.1"/>
    </source>
</evidence>
<feature type="region of interest" description="Disordered" evidence="1">
    <location>
        <begin position="626"/>
        <end position="645"/>
    </location>
</feature>
<dbReference type="AlphaFoldDB" id="A0A4S8S412"/>
<dbReference type="InterPro" id="IPR011990">
    <property type="entry name" value="TPR-like_helical_dom_sf"/>
</dbReference>
<proteinExistence type="predicted"/>
<protein>
    <recommendedName>
        <fullName evidence="4">Pentatricopeptide repeat protein</fullName>
    </recommendedName>
</protein>
<evidence type="ECO:0000256" key="1">
    <source>
        <dbReference type="SAM" id="MobiDB-lite"/>
    </source>
</evidence>
<name>A0A4S8S412_AURPU</name>
<sequence length="743" mass="82367">MLRASILQKAGALAKHGLTLATRPTAAPALSRLEKYCAALSLSPSDRSYATTPKHIRKRKKAALEAQRPPVFLRHAELFRDAIQANNISQIASAYNALRNQLPLGEKDVADIAKALHTALRLLTQSVRQTRIPAEIINLAHLLVLDIQAKVLPPSYDAHLHLLSFYKDSAAFEKGNAFWSWLVKQGDDYVNANLYGVALELFAFQGRPAEDTEALYEKALARFPGVFLEYHLAHNAVIADRSQPTAISGIPRALLQGILTARILRGDAKNAYLTLDTTLRLFPTHVPSRFITLFVQERPLDEAYKVFFLACRAGATPGHDALKILLTRLRKVAALSPTENAAVLRAMVMACYAHTTSGAALNNKSLNELVIAITGSLKDHVYTKKSSDQLKPVTDAISALIADLFGVWAAQNSPPGIASFNSMIANLAGRGKRKDILDQTLETMQHIGLKPNTVTLRSILAAAGDMNDAEAIRSAWTDLVANRIATGAALELVDWQNLLNAARRINDPEYVQQQLINFQHIVPHHILDRMSTALQGENFSRLQKENQNVSQESTMATAELLKVIEVLQRDVKYMAENAQSGRNFFEDPLSLSLAKHSGVYANVPEQHIRTVYDEMTTDTPALEILPESSPEPEAEKQPAAMSPTGFPLDELRYENWKTINELLFDARLHDQQYMDIVDESIKLGTPPPSRDMELSNVPKLAEFAGLSDPTSKHANDRQDTLNDKQVTLDEFREKIYELRGRKA</sequence>
<dbReference type="Gene3D" id="1.25.40.10">
    <property type="entry name" value="Tetratricopeptide repeat domain"/>
    <property type="match status" value="1"/>
</dbReference>
<reference evidence="2 3" key="1">
    <citation type="submission" date="2018-10" db="EMBL/GenBank/DDBJ databases">
        <title>Fifty Aureobasidium pullulans genomes reveal a recombining polyextremotolerant generalist.</title>
        <authorList>
            <person name="Gostincar C."/>
            <person name="Turk M."/>
            <person name="Zajc J."/>
            <person name="Gunde-Cimerman N."/>
        </authorList>
    </citation>
    <scope>NUCLEOTIDE SEQUENCE [LARGE SCALE GENOMIC DNA]</scope>
    <source>
        <strain evidence="2 3">EXF-11900</strain>
    </source>
</reference>
<dbReference type="EMBL" id="QZAF01000773">
    <property type="protein sequence ID" value="THV64809.1"/>
    <property type="molecule type" value="Genomic_DNA"/>
</dbReference>
<evidence type="ECO:0000313" key="3">
    <source>
        <dbReference type="Proteomes" id="UP000304951"/>
    </source>
</evidence>
<evidence type="ECO:0008006" key="4">
    <source>
        <dbReference type="Google" id="ProtNLM"/>
    </source>
</evidence>
<organism evidence="2 3">
    <name type="scientific">Aureobasidium pullulans</name>
    <name type="common">Black yeast</name>
    <name type="synonym">Pullularia pullulans</name>
    <dbReference type="NCBI Taxonomy" id="5580"/>
    <lineage>
        <taxon>Eukaryota</taxon>
        <taxon>Fungi</taxon>
        <taxon>Dikarya</taxon>
        <taxon>Ascomycota</taxon>
        <taxon>Pezizomycotina</taxon>
        <taxon>Dothideomycetes</taxon>
        <taxon>Dothideomycetidae</taxon>
        <taxon>Dothideales</taxon>
        <taxon>Saccotheciaceae</taxon>
        <taxon>Aureobasidium</taxon>
    </lineage>
</organism>
<gene>
    <name evidence="2" type="ORF">D6D28_09613</name>
</gene>